<evidence type="ECO:0000313" key="10">
    <source>
        <dbReference type="Proteomes" id="UP000181790"/>
    </source>
</evidence>
<feature type="domain" description="ABC3 transporter permease C-terminal" evidence="7">
    <location>
        <begin position="684"/>
        <end position="797"/>
    </location>
</feature>
<evidence type="ECO:0000313" key="9">
    <source>
        <dbReference type="EMBL" id="OIN57521.1"/>
    </source>
</evidence>
<evidence type="ECO:0000256" key="1">
    <source>
        <dbReference type="ARBA" id="ARBA00004651"/>
    </source>
</evidence>
<dbReference type="PANTHER" id="PTHR30572">
    <property type="entry name" value="MEMBRANE COMPONENT OF TRANSPORTER-RELATED"/>
    <property type="match status" value="1"/>
</dbReference>
<keyword evidence="2" id="KW-1003">Cell membrane</keyword>
<accession>A0A1S2VFJ4</accession>
<dbReference type="Pfam" id="PF02687">
    <property type="entry name" value="FtsX"/>
    <property type="match status" value="2"/>
</dbReference>
<dbReference type="InterPro" id="IPR003838">
    <property type="entry name" value="ABC3_permease_C"/>
</dbReference>
<evidence type="ECO:0000256" key="4">
    <source>
        <dbReference type="ARBA" id="ARBA00022989"/>
    </source>
</evidence>
<dbReference type="InterPro" id="IPR025857">
    <property type="entry name" value="MacB_PCD"/>
</dbReference>
<feature type="transmembrane region" description="Helical" evidence="6">
    <location>
        <begin position="291"/>
        <end position="313"/>
    </location>
</feature>
<dbReference type="GO" id="GO:0022857">
    <property type="term" value="F:transmembrane transporter activity"/>
    <property type="evidence" value="ECO:0007669"/>
    <property type="project" value="TreeGrafter"/>
</dbReference>
<evidence type="ECO:0000259" key="7">
    <source>
        <dbReference type="Pfam" id="PF02687"/>
    </source>
</evidence>
<gene>
    <name evidence="9" type="ORF">BLX24_18700</name>
</gene>
<feature type="transmembrane region" description="Helical" evidence="6">
    <location>
        <begin position="429"/>
        <end position="453"/>
    </location>
</feature>
<keyword evidence="4 6" id="KW-1133">Transmembrane helix</keyword>
<evidence type="ECO:0000256" key="2">
    <source>
        <dbReference type="ARBA" id="ARBA00022475"/>
    </source>
</evidence>
<dbReference type="PANTHER" id="PTHR30572:SF18">
    <property type="entry name" value="ABC-TYPE MACROLIDE FAMILY EXPORT SYSTEM PERMEASE COMPONENT 2"/>
    <property type="match status" value="1"/>
</dbReference>
<evidence type="ECO:0000256" key="5">
    <source>
        <dbReference type="ARBA" id="ARBA00023136"/>
    </source>
</evidence>
<dbReference type="EMBL" id="MORL01000011">
    <property type="protein sequence ID" value="OIN57521.1"/>
    <property type="molecule type" value="Genomic_DNA"/>
</dbReference>
<comment type="caution">
    <text evidence="9">The sequence shown here is derived from an EMBL/GenBank/DDBJ whole genome shotgun (WGS) entry which is preliminary data.</text>
</comment>
<feature type="transmembrane region" description="Helical" evidence="6">
    <location>
        <begin position="385"/>
        <end position="408"/>
    </location>
</feature>
<feature type="transmembrane region" description="Helical" evidence="6">
    <location>
        <begin position="342"/>
        <end position="365"/>
    </location>
</feature>
<feature type="domain" description="ABC3 transporter permease C-terminal" evidence="7">
    <location>
        <begin position="297"/>
        <end position="413"/>
    </location>
</feature>
<keyword evidence="5 6" id="KW-0472">Membrane</keyword>
<proteinExistence type="predicted"/>
<feature type="transmembrane region" description="Helical" evidence="6">
    <location>
        <begin position="767"/>
        <end position="787"/>
    </location>
</feature>
<evidence type="ECO:0000256" key="6">
    <source>
        <dbReference type="SAM" id="Phobius"/>
    </source>
</evidence>
<evidence type="ECO:0000256" key="3">
    <source>
        <dbReference type="ARBA" id="ARBA00022692"/>
    </source>
</evidence>
<feature type="transmembrane region" description="Helical" evidence="6">
    <location>
        <begin position="733"/>
        <end position="752"/>
    </location>
</feature>
<dbReference type="RefSeq" id="WP_071504724.1">
    <property type="nucleotide sequence ID" value="NZ_MORL01000011.1"/>
</dbReference>
<feature type="domain" description="MacB-like periplasmic core" evidence="8">
    <location>
        <begin position="439"/>
        <end position="648"/>
    </location>
</feature>
<feature type="transmembrane region" description="Helical" evidence="6">
    <location>
        <begin position="21"/>
        <end position="42"/>
    </location>
</feature>
<evidence type="ECO:0000259" key="8">
    <source>
        <dbReference type="Pfam" id="PF12704"/>
    </source>
</evidence>
<organism evidence="9 10">
    <name type="scientific">Arsenicibacter rosenii</name>
    <dbReference type="NCBI Taxonomy" id="1750698"/>
    <lineage>
        <taxon>Bacteria</taxon>
        <taxon>Pseudomonadati</taxon>
        <taxon>Bacteroidota</taxon>
        <taxon>Cytophagia</taxon>
        <taxon>Cytophagales</taxon>
        <taxon>Spirosomataceae</taxon>
        <taxon>Arsenicibacter</taxon>
    </lineage>
</organism>
<sequence length="804" mass="89153">MFLNYLKIAFRTLTKQKGYSVINIGGLAIGMAVAILIGLWVYDELSYNKQYPNYTRIAEVRHYGTEPSTGITRGSQACQIPLGTALKMRYRSYFKHILLGNWIGDYTITASDKKLMGRGKFIEGGVIDMLSLAMLKGDKTALNDPHSIILSKSMAESVFGSVNPVGKTLKIDNRMDVTVTGVYEDLPQNADFGDVKFFAPWALWVSSNGWIQDVVNSWSNSSFSVYVQLADNTSLEAANAGLTGFYAKNLPQDLAHEADDYKMVLYLYPMQQWHLYSDFKDGRPAPGRIRFVWLFGIVGGFVLLLACINFMNLSTARSEKRAKEVGIRKAIGSLKKQLVQQFLSESFLVVCLAFGLTLLLVYGFLPFFNDLAGKDMLFPADNLYVWMACLAFMVLTALLSGLYPAFYLSSFQPVKTLKGSFRVGKAAAIPRKVLVVLQFTVSVVLIIGVFVVYRQIQHAQNRPVGYDRKGLLSVIMNDPNFHGREEAIQRELLATGVVTGTAFSSSPLTNVWNNTGGFTWTGKDPKTESDFSVTKVSHDFGSLAGWKFLAGRDFSRTFGTDTAAVILNETAAKYLNLKNPVGEFVTIDDGQKKLRIIGVIKDMLMQSPYEPVKRGMYYLDAGHDDAQRLIVRLSPHASAQEALPKIEAVVRKTVPSALFQYSFVDQDFAAKFATEQQVGKLAAVFTLLAILISCLGLFGLASFMAEQRTKEIGIRKVLGASVLNLWGLLSKDFLILVTIAFGIATPIAWYLLDSWLQQYKYRTDLSWWIFVLAGAGAIGITVLTVSVQSVRAALMNPVKSLRSE</sequence>
<name>A0A1S2VFJ4_9BACT</name>
<protein>
    <submittedName>
        <fullName evidence="9">ABC transporter permease</fullName>
    </submittedName>
</protein>
<comment type="subcellular location">
    <subcellularLocation>
        <location evidence="1">Cell membrane</location>
        <topology evidence="1">Multi-pass membrane protein</topology>
    </subcellularLocation>
</comment>
<dbReference type="Proteomes" id="UP000181790">
    <property type="component" value="Unassembled WGS sequence"/>
</dbReference>
<feature type="domain" description="MacB-like periplasmic core" evidence="8">
    <location>
        <begin position="20"/>
        <end position="243"/>
    </location>
</feature>
<keyword evidence="3 6" id="KW-0812">Transmembrane</keyword>
<dbReference type="InterPro" id="IPR050250">
    <property type="entry name" value="Macrolide_Exporter_MacB"/>
</dbReference>
<reference evidence="9 10" key="1">
    <citation type="submission" date="2016-10" db="EMBL/GenBank/DDBJ databases">
        <title>Arsenicibacter rosenii gen. nov., sp. nov., an efficient arsenic-methylating bacterium isolated from an arsenic-contaminated paddy soil.</title>
        <authorList>
            <person name="Huang K."/>
        </authorList>
    </citation>
    <scope>NUCLEOTIDE SEQUENCE [LARGE SCALE GENOMIC DNA]</scope>
    <source>
        <strain evidence="9 10">SM-1</strain>
    </source>
</reference>
<dbReference type="OrthoDB" id="5933722at2"/>
<dbReference type="AlphaFoldDB" id="A0A1S2VFJ4"/>
<dbReference type="GO" id="GO:0005886">
    <property type="term" value="C:plasma membrane"/>
    <property type="evidence" value="ECO:0007669"/>
    <property type="project" value="UniProtKB-SubCell"/>
</dbReference>
<feature type="transmembrane region" description="Helical" evidence="6">
    <location>
        <begin position="681"/>
        <end position="705"/>
    </location>
</feature>
<dbReference type="Pfam" id="PF12704">
    <property type="entry name" value="MacB_PCD"/>
    <property type="match status" value="2"/>
</dbReference>
<keyword evidence="10" id="KW-1185">Reference proteome</keyword>